<dbReference type="InterPro" id="IPR017689">
    <property type="entry name" value="BamD"/>
</dbReference>
<evidence type="ECO:0000256" key="4">
    <source>
        <dbReference type="HAMAP-Rule" id="MF_00922"/>
    </source>
</evidence>
<organism evidence="8 9">
    <name type="scientific">Acidocella aquatica</name>
    <dbReference type="NCBI Taxonomy" id="1922313"/>
    <lineage>
        <taxon>Bacteria</taxon>
        <taxon>Pseudomonadati</taxon>
        <taxon>Pseudomonadota</taxon>
        <taxon>Alphaproteobacteria</taxon>
        <taxon>Acetobacterales</taxon>
        <taxon>Acidocellaceae</taxon>
        <taxon>Acidocella</taxon>
    </lineage>
</organism>
<evidence type="ECO:0000256" key="1">
    <source>
        <dbReference type="ARBA" id="ARBA00022729"/>
    </source>
</evidence>
<keyword evidence="2 4" id="KW-0472">Membrane</keyword>
<dbReference type="PROSITE" id="PS50005">
    <property type="entry name" value="TPR"/>
    <property type="match status" value="2"/>
</dbReference>
<feature type="domain" description="Outer membrane lipoprotein BamD-like" evidence="7">
    <location>
        <begin position="48"/>
        <end position="240"/>
    </location>
</feature>
<proteinExistence type="inferred from homology"/>
<dbReference type="Pfam" id="PF13525">
    <property type="entry name" value="YfiO"/>
    <property type="match status" value="1"/>
</dbReference>
<gene>
    <name evidence="4 8" type="primary">bamD</name>
    <name evidence="8" type="ORF">GCM10010909_36270</name>
</gene>
<keyword evidence="3 4" id="KW-0998">Cell outer membrane</keyword>
<accession>A0ABQ6AG00</accession>
<evidence type="ECO:0000256" key="3">
    <source>
        <dbReference type="ARBA" id="ARBA00023237"/>
    </source>
</evidence>
<dbReference type="InterPro" id="IPR019734">
    <property type="entry name" value="TPR_rpt"/>
</dbReference>
<feature type="region of interest" description="Disordered" evidence="6">
    <location>
        <begin position="277"/>
        <end position="312"/>
    </location>
</feature>
<dbReference type="InterPro" id="IPR039565">
    <property type="entry name" value="BamD-like"/>
</dbReference>
<dbReference type="HAMAP" id="MF_00922">
    <property type="entry name" value="OM_assembly_BamD"/>
    <property type="match status" value="1"/>
</dbReference>
<keyword evidence="5" id="KW-0802">TPR repeat</keyword>
<sequence length="322" mass="35382" precursor="true">MTNFHPGSLRTSLPALALLLCLGGCSALENSEPRDGGDYASSVTLPPADVLYAQGIAQIQRGDYERAVKAFNNVDENYPYSTWATHAELLAGYSQYKDQNYDDAISSLNRYISLHPEDADAAYAYYLKSLCYYEQIDDVQRDQTTTYEAIQTLTDVITRFPNSSYARDARIKLRLANNRLAGHDMVIGRFYEKQHLYGAAIGRYQDIVTSFQTTTYTAEALERLVECYLNLGLTDSAQRTASVLGYNYPGSIWYQSAYHSLKAHDLLAAAPVAGTGQSSTDQSGAAAPDQSGAAAGTSATTPPADTTQSAPAVKKHHWYWPF</sequence>
<dbReference type="Proteomes" id="UP001156641">
    <property type="component" value="Unassembled WGS sequence"/>
</dbReference>
<keyword evidence="9" id="KW-1185">Reference proteome</keyword>
<evidence type="ECO:0000256" key="6">
    <source>
        <dbReference type="SAM" id="MobiDB-lite"/>
    </source>
</evidence>
<dbReference type="PANTHER" id="PTHR37423">
    <property type="entry name" value="SOLUBLE LYTIC MUREIN TRANSGLYCOSYLASE-RELATED"/>
    <property type="match status" value="1"/>
</dbReference>
<comment type="subunit">
    <text evidence="4">Part of the Bam complex.</text>
</comment>
<feature type="chain" id="PRO_5044935288" description="Outer membrane protein assembly factor BamD" evidence="4">
    <location>
        <begin position="28"/>
        <end position="322"/>
    </location>
</feature>
<reference evidence="9" key="1">
    <citation type="journal article" date="2019" name="Int. J. Syst. Evol. Microbiol.">
        <title>The Global Catalogue of Microorganisms (GCM) 10K type strain sequencing project: providing services to taxonomists for standard genome sequencing and annotation.</title>
        <authorList>
            <consortium name="The Broad Institute Genomics Platform"/>
            <consortium name="The Broad Institute Genome Sequencing Center for Infectious Disease"/>
            <person name="Wu L."/>
            <person name="Ma J."/>
        </authorList>
    </citation>
    <scope>NUCLEOTIDE SEQUENCE [LARGE SCALE GENOMIC DNA]</scope>
    <source>
        <strain evidence="9">NBRC 112502</strain>
    </source>
</reference>
<dbReference type="CDD" id="cd15830">
    <property type="entry name" value="BamD"/>
    <property type="match status" value="1"/>
</dbReference>
<feature type="repeat" description="TPR" evidence="5">
    <location>
        <begin position="85"/>
        <end position="118"/>
    </location>
</feature>
<dbReference type="SUPFAM" id="SSF48452">
    <property type="entry name" value="TPR-like"/>
    <property type="match status" value="1"/>
</dbReference>
<dbReference type="RefSeq" id="WP_284259803.1">
    <property type="nucleotide sequence ID" value="NZ_BSOS01000099.1"/>
</dbReference>
<dbReference type="InterPro" id="IPR011990">
    <property type="entry name" value="TPR-like_helical_dom_sf"/>
</dbReference>
<dbReference type="PANTHER" id="PTHR37423:SF6">
    <property type="entry name" value="CELL DIVISION COORDINATOR CPOB"/>
    <property type="match status" value="1"/>
</dbReference>
<protein>
    <recommendedName>
        <fullName evidence="4">Outer membrane protein assembly factor BamD</fullName>
    </recommendedName>
</protein>
<feature type="signal peptide" evidence="4">
    <location>
        <begin position="1"/>
        <end position="27"/>
    </location>
</feature>
<keyword evidence="1 4" id="KW-0732">Signal</keyword>
<name>A0ABQ6AG00_9PROT</name>
<comment type="caution">
    <text evidence="8">The sequence shown here is derived from an EMBL/GenBank/DDBJ whole genome shotgun (WGS) entry which is preliminary data.</text>
</comment>
<comment type="similarity">
    <text evidence="4">Belongs to the BamD family.</text>
</comment>
<comment type="subcellular location">
    <subcellularLocation>
        <location evidence="4">Cell outer membrane</location>
    </subcellularLocation>
</comment>
<feature type="repeat" description="TPR" evidence="5">
    <location>
        <begin position="48"/>
        <end position="81"/>
    </location>
</feature>
<evidence type="ECO:0000256" key="5">
    <source>
        <dbReference type="PROSITE-ProRule" id="PRU00339"/>
    </source>
</evidence>
<evidence type="ECO:0000313" key="9">
    <source>
        <dbReference type="Proteomes" id="UP001156641"/>
    </source>
</evidence>
<feature type="compositionally biased region" description="Low complexity" evidence="6">
    <location>
        <begin position="282"/>
        <end position="312"/>
    </location>
</feature>
<evidence type="ECO:0000256" key="2">
    <source>
        <dbReference type="ARBA" id="ARBA00023136"/>
    </source>
</evidence>
<comment type="function">
    <text evidence="4">Part of the outer membrane protein assembly complex, which is involved in assembly and insertion of beta-barrel proteins into the outer membrane.</text>
</comment>
<evidence type="ECO:0000259" key="7">
    <source>
        <dbReference type="Pfam" id="PF13525"/>
    </source>
</evidence>
<dbReference type="EMBL" id="BSOS01000099">
    <property type="protein sequence ID" value="GLR68945.1"/>
    <property type="molecule type" value="Genomic_DNA"/>
</dbReference>
<dbReference type="NCBIfam" id="TIGR03302">
    <property type="entry name" value="OM_YfiO"/>
    <property type="match status" value="1"/>
</dbReference>
<dbReference type="Gene3D" id="1.25.40.10">
    <property type="entry name" value="Tetratricopeptide repeat domain"/>
    <property type="match status" value="1"/>
</dbReference>
<evidence type="ECO:0000313" key="8">
    <source>
        <dbReference type="EMBL" id="GLR68945.1"/>
    </source>
</evidence>